<dbReference type="EnsemblMetazoa" id="CLYHEMT004185.1">
    <property type="protein sequence ID" value="CLYHEMP004185.1"/>
    <property type="gene ID" value="CLYHEMG004185"/>
</dbReference>
<dbReference type="Gene3D" id="1.20.1070.10">
    <property type="entry name" value="Rhodopsin 7-helix transmembrane proteins"/>
    <property type="match status" value="1"/>
</dbReference>
<feature type="transmembrane region" description="Helical" evidence="1">
    <location>
        <begin position="163"/>
        <end position="185"/>
    </location>
</feature>
<keyword evidence="1" id="KW-1133">Transmembrane helix</keyword>
<feature type="transmembrane region" description="Helical" evidence="1">
    <location>
        <begin position="54"/>
        <end position="78"/>
    </location>
</feature>
<name>A0A7M5UQP6_9CNID</name>
<protein>
    <recommendedName>
        <fullName evidence="4">G-protein coupled receptors family 1 profile domain-containing protein</fullName>
    </recommendedName>
</protein>
<keyword evidence="1" id="KW-0472">Membrane</keyword>
<dbReference type="Proteomes" id="UP000594262">
    <property type="component" value="Unplaced"/>
</dbReference>
<feature type="transmembrane region" description="Helical" evidence="1">
    <location>
        <begin position="18"/>
        <end position="42"/>
    </location>
</feature>
<proteinExistence type="predicted"/>
<dbReference type="AlphaFoldDB" id="A0A7M5UQP6"/>
<sequence length="283" mass="32667">MNCSITSFESLDSPTRELFSTILFLQAVVIIAINGFILYIMWSRRMHKKFAFKILFLMSILYIFTAIMSLMVYATTLLAVDKMSCIQRKILYTAGLVTSYITNTMTLFLAFDRYLRVHFMKMFNGRVEITRTRYYVISTVYILPTITQGIITGLGSTIFKQRQILRFCMAAVDTSFILVSIFFYYRSIVKLRKHQQNSRQLSSTDRDITGLAKTYFLTFLLCFVQWGACYFLTELTKSDRTRALILVSSYIVLSCTGIVNGMVFIRYAGKGRKIGDLCKNNVK</sequence>
<dbReference type="SUPFAM" id="SSF81321">
    <property type="entry name" value="Family A G protein-coupled receptor-like"/>
    <property type="match status" value="1"/>
</dbReference>
<evidence type="ECO:0008006" key="4">
    <source>
        <dbReference type="Google" id="ProtNLM"/>
    </source>
</evidence>
<evidence type="ECO:0000256" key="1">
    <source>
        <dbReference type="SAM" id="Phobius"/>
    </source>
</evidence>
<evidence type="ECO:0000313" key="2">
    <source>
        <dbReference type="EnsemblMetazoa" id="CLYHEMP004185.1"/>
    </source>
</evidence>
<keyword evidence="1" id="KW-0812">Transmembrane</keyword>
<keyword evidence="3" id="KW-1185">Reference proteome</keyword>
<evidence type="ECO:0000313" key="3">
    <source>
        <dbReference type="Proteomes" id="UP000594262"/>
    </source>
</evidence>
<feature type="transmembrane region" description="Helical" evidence="1">
    <location>
        <begin position="245"/>
        <end position="265"/>
    </location>
</feature>
<feature type="transmembrane region" description="Helical" evidence="1">
    <location>
        <begin position="132"/>
        <end position="151"/>
    </location>
</feature>
<reference evidence="2" key="1">
    <citation type="submission" date="2021-01" db="UniProtKB">
        <authorList>
            <consortium name="EnsemblMetazoa"/>
        </authorList>
    </citation>
    <scope>IDENTIFICATION</scope>
</reference>
<feature type="transmembrane region" description="Helical" evidence="1">
    <location>
        <begin position="90"/>
        <end position="111"/>
    </location>
</feature>
<organism evidence="2 3">
    <name type="scientific">Clytia hemisphaerica</name>
    <dbReference type="NCBI Taxonomy" id="252671"/>
    <lineage>
        <taxon>Eukaryota</taxon>
        <taxon>Metazoa</taxon>
        <taxon>Cnidaria</taxon>
        <taxon>Hydrozoa</taxon>
        <taxon>Hydroidolina</taxon>
        <taxon>Leptothecata</taxon>
        <taxon>Obeliida</taxon>
        <taxon>Clytiidae</taxon>
        <taxon>Clytia</taxon>
    </lineage>
</organism>
<feature type="transmembrane region" description="Helical" evidence="1">
    <location>
        <begin position="215"/>
        <end position="233"/>
    </location>
</feature>
<accession>A0A7M5UQP6</accession>